<dbReference type="OrthoDB" id="7022011at2"/>
<dbReference type="AlphaFoldDB" id="A0A0U4VTR4"/>
<feature type="chain" id="PRO_5006853196" evidence="1">
    <location>
        <begin position="22"/>
        <end position="106"/>
    </location>
</feature>
<feature type="signal peptide" evidence="1">
    <location>
        <begin position="1"/>
        <end position="21"/>
    </location>
</feature>
<keyword evidence="2" id="KW-0547">Nucleotide-binding</keyword>
<dbReference type="NCBIfam" id="TIGR02448">
    <property type="entry name" value="conserverd hypothetical protein"/>
    <property type="match status" value="1"/>
</dbReference>
<keyword evidence="2" id="KW-0347">Helicase</keyword>
<dbReference type="Pfam" id="PF09498">
    <property type="entry name" value="DUF2388"/>
    <property type="match status" value="1"/>
</dbReference>
<accession>A0A0U4VTR4</accession>
<evidence type="ECO:0000313" key="3">
    <source>
        <dbReference type="Proteomes" id="UP000064137"/>
    </source>
</evidence>
<evidence type="ECO:0000256" key="1">
    <source>
        <dbReference type="SAM" id="SignalP"/>
    </source>
</evidence>
<dbReference type="InterPro" id="IPR012661">
    <property type="entry name" value="CHP02448"/>
</dbReference>
<keyword evidence="2" id="KW-0067">ATP-binding</keyword>
<organism evidence="2 3">
    <name type="scientific">Pseudomonas oryzihabitans</name>
    <dbReference type="NCBI Taxonomy" id="47885"/>
    <lineage>
        <taxon>Bacteria</taxon>
        <taxon>Pseudomonadati</taxon>
        <taxon>Pseudomonadota</taxon>
        <taxon>Gammaproteobacteria</taxon>
        <taxon>Pseudomonadales</taxon>
        <taxon>Pseudomonadaceae</taxon>
        <taxon>Pseudomonas</taxon>
    </lineage>
</organism>
<protein>
    <submittedName>
        <fullName evidence="2">Holliday junction resolvasome, helicase subunit</fullName>
    </submittedName>
</protein>
<dbReference type="EMBL" id="CP013987">
    <property type="protein sequence ID" value="ALZ86656.1"/>
    <property type="molecule type" value="Genomic_DNA"/>
</dbReference>
<keyword evidence="1" id="KW-0732">Signal</keyword>
<dbReference type="KEGG" id="por:APT59_21480"/>
<keyword evidence="2" id="KW-0378">Hydrolase</keyword>
<dbReference type="RefSeq" id="WP_059316697.1">
    <property type="nucleotide sequence ID" value="NZ_CP013987.1"/>
</dbReference>
<name>A0A0U4VTR4_9PSED</name>
<proteinExistence type="predicted"/>
<reference evidence="2 3" key="1">
    <citation type="submission" date="2016-01" db="EMBL/GenBank/DDBJ databases">
        <title>Annotation of Pseudomonas oryzihabitans USDA-ARS-USMARC-56511.</title>
        <authorList>
            <person name="Harhay G.P."/>
            <person name="Harhay D.M."/>
            <person name="Smith T.P.L."/>
            <person name="Bono J.L."/>
            <person name="Heaton M.P."/>
            <person name="Clawson M.L."/>
            <person name="Chitko-Mckown C.G."/>
            <person name="Capik S.F."/>
            <person name="DeDonder K.D."/>
            <person name="Apley M.D."/>
            <person name="Lubbers B.V."/>
            <person name="White B.J."/>
            <person name="Larson R.L."/>
        </authorList>
    </citation>
    <scope>NUCLEOTIDE SEQUENCE [LARGE SCALE GENOMIC DNA]</scope>
    <source>
        <strain evidence="2 3">USDA-ARS-USMARC-56511</strain>
    </source>
</reference>
<sequence>MKTLHLSAAAALFCLSTAASASSFYVTTDIIVNAIDATSDTTSSITGSFKNDKLVLDARDDAASFVGSSGDIRGVRLEAALDHLRSQAPELRQASDDQLAQAILAI</sequence>
<gene>
    <name evidence="2" type="ORF">APT59_21480</name>
</gene>
<dbReference type="GO" id="GO:0004386">
    <property type="term" value="F:helicase activity"/>
    <property type="evidence" value="ECO:0007669"/>
    <property type="project" value="UniProtKB-KW"/>
</dbReference>
<dbReference type="Proteomes" id="UP000064137">
    <property type="component" value="Chromosome"/>
</dbReference>
<evidence type="ECO:0000313" key="2">
    <source>
        <dbReference type="EMBL" id="ALZ86656.1"/>
    </source>
</evidence>